<comment type="caution">
    <text evidence="3">The sequence shown here is derived from an EMBL/GenBank/DDBJ whole genome shotgun (WGS) entry which is preliminary data.</text>
</comment>
<dbReference type="Pfam" id="PF13191">
    <property type="entry name" value="AAA_16"/>
    <property type="match status" value="1"/>
</dbReference>
<feature type="domain" description="Orc1-like AAA ATPase" evidence="2">
    <location>
        <begin position="168"/>
        <end position="348"/>
    </location>
</feature>
<reference evidence="4" key="1">
    <citation type="journal article" date="2019" name="Int. J. Syst. Evol. Microbiol.">
        <title>The Global Catalogue of Microorganisms (GCM) 10K type strain sequencing project: providing services to taxonomists for standard genome sequencing and annotation.</title>
        <authorList>
            <consortium name="The Broad Institute Genomics Platform"/>
            <consortium name="The Broad Institute Genome Sequencing Center for Infectious Disease"/>
            <person name="Wu L."/>
            <person name="Ma J."/>
        </authorList>
    </citation>
    <scope>NUCLEOTIDE SEQUENCE [LARGE SCALE GENOMIC DNA]</scope>
    <source>
        <strain evidence="4">JCM 16001</strain>
    </source>
</reference>
<gene>
    <name evidence="3" type="ORF">GCM10009830_48330</name>
</gene>
<keyword evidence="4" id="KW-1185">Reference proteome</keyword>
<dbReference type="PANTHER" id="PTHR47691">
    <property type="entry name" value="REGULATOR-RELATED"/>
    <property type="match status" value="1"/>
</dbReference>
<dbReference type="SUPFAM" id="SSF52540">
    <property type="entry name" value="P-loop containing nucleoside triphosphate hydrolases"/>
    <property type="match status" value="1"/>
</dbReference>
<dbReference type="Gene3D" id="3.40.50.300">
    <property type="entry name" value="P-loop containing nucleotide triphosphate hydrolases"/>
    <property type="match status" value="1"/>
</dbReference>
<accession>A0ABP4TZE0</accession>
<name>A0ABP4TZE0_9ACTN</name>
<dbReference type="InterPro" id="IPR027417">
    <property type="entry name" value="P-loop_NTPase"/>
</dbReference>
<dbReference type="EMBL" id="BAAAQF010000034">
    <property type="protein sequence ID" value="GAA1694833.1"/>
    <property type="molecule type" value="Genomic_DNA"/>
</dbReference>
<dbReference type="PRINTS" id="PR00364">
    <property type="entry name" value="DISEASERSIST"/>
</dbReference>
<dbReference type="Pfam" id="PF13424">
    <property type="entry name" value="TPR_12"/>
    <property type="match status" value="2"/>
</dbReference>
<dbReference type="Gene3D" id="1.25.40.10">
    <property type="entry name" value="Tetratricopeptide repeat domain"/>
    <property type="match status" value="1"/>
</dbReference>
<feature type="region of interest" description="Disordered" evidence="1">
    <location>
        <begin position="144"/>
        <end position="168"/>
    </location>
</feature>
<dbReference type="Proteomes" id="UP001499851">
    <property type="component" value="Unassembled WGS sequence"/>
</dbReference>
<evidence type="ECO:0000313" key="3">
    <source>
        <dbReference type="EMBL" id="GAA1694833.1"/>
    </source>
</evidence>
<dbReference type="InterPro" id="IPR041664">
    <property type="entry name" value="AAA_16"/>
</dbReference>
<dbReference type="InterPro" id="IPR011990">
    <property type="entry name" value="TPR-like_helical_dom_sf"/>
</dbReference>
<evidence type="ECO:0000259" key="2">
    <source>
        <dbReference type="Pfam" id="PF13191"/>
    </source>
</evidence>
<protein>
    <recommendedName>
        <fullName evidence="2">Orc1-like AAA ATPase domain-containing protein</fullName>
    </recommendedName>
</protein>
<proteinExistence type="predicted"/>
<sequence>MTSRPAHDTAARLGSWLAAHLAGTGRSVAQVARELGVGEEVVRSWLAGRGSGDGEFARLDTPARLGAWLRARIADSGCTVRELAESTEHVSRVTVYYWLKGEHLPRPPTGDEPDRFDLLLSNPRLGLTLRQRVELDEVRRRLTGTSLNAPPPVADWPDRALPPGDRAFTGRGEELRRLDRLLREHHRGRAVVIAALTGIGGVGKTALAVHWARSRAARSRFAEGCLYVNLNGYAEAPPLGPEQAMARLLEQLGADPETLPAAPEALAARYREGLRGRRLLVVLDNAHAEPQVRPLLPDEPSCLVVVTSRNRLDGLRATHSGITGIALDALTAGEAASLARHLLGLSRGAEEAPVAAFTAACGRLPLAIRIAAANFRTHHARTSSIGEYARVLGGDRLGHLHAGPADPSTSVATVMDWSYRHLTAAAQRTYRLLGLHPGPDASAALAAALTGLDADGLRGPLLELVRANLLAEDAHGRYAFHDLARDHAAALAARTDTADERREAVRRLLDHYVHTAYPAANLLRPSTHELALPLGEPCPGSSPERLAERGAALAWFEAEHAGMSAIAVNQAPGEFDVRVWQAAWALFGFFTAEGRLGEHGGLQRAALAAAERLGAPTAQAHMHRALSWSATRMGRFDDSRTHLLRSLELSLQTGDLVGQAATYNSLAVLDGQQERYAEALDHSRRFLALFETAGNRTGVARGLNVVGWFHAMLGEYDEALVYCERALEACRDLDPRERGVLEPKVWDSLGLVHHRLGDFARARGYYRLTLDRNRELRDRIGEGEALACLGDLHRSSGDPDAAREAWRDALAILTDLGHTAAADVRGKLADLDAESA</sequence>
<organism evidence="3 4">
    <name type="scientific">Glycomyces endophyticus</name>
    <dbReference type="NCBI Taxonomy" id="480996"/>
    <lineage>
        <taxon>Bacteria</taxon>
        <taxon>Bacillati</taxon>
        <taxon>Actinomycetota</taxon>
        <taxon>Actinomycetes</taxon>
        <taxon>Glycomycetales</taxon>
        <taxon>Glycomycetaceae</taxon>
        <taxon>Glycomyces</taxon>
    </lineage>
</organism>
<dbReference type="RefSeq" id="WP_344492473.1">
    <property type="nucleotide sequence ID" value="NZ_BAAAQF010000034.1"/>
</dbReference>
<evidence type="ECO:0000256" key="1">
    <source>
        <dbReference type="SAM" id="MobiDB-lite"/>
    </source>
</evidence>
<dbReference type="InterPro" id="IPR019734">
    <property type="entry name" value="TPR_rpt"/>
</dbReference>
<dbReference type="SUPFAM" id="SSF48452">
    <property type="entry name" value="TPR-like"/>
    <property type="match status" value="2"/>
</dbReference>
<dbReference type="PANTHER" id="PTHR47691:SF3">
    <property type="entry name" value="HTH-TYPE TRANSCRIPTIONAL REGULATOR RV0890C-RELATED"/>
    <property type="match status" value="1"/>
</dbReference>
<evidence type="ECO:0000313" key="4">
    <source>
        <dbReference type="Proteomes" id="UP001499851"/>
    </source>
</evidence>
<dbReference type="SMART" id="SM00028">
    <property type="entry name" value="TPR"/>
    <property type="match status" value="4"/>
</dbReference>